<evidence type="ECO:0000313" key="1">
    <source>
        <dbReference type="EMBL" id="KAJ3553302.1"/>
    </source>
</evidence>
<name>A0ACC1T511_9APHY</name>
<keyword evidence="2" id="KW-1185">Reference proteome</keyword>
<protein>
    <submittedName>
        <fullName evidence="1">Uncharacterized protein</fullName>
    </submittedName>
</protein>
<gene>
    <name evidence="1" type="ORF">NM688_g3689</name>
</gene>
<dbReference type="EMBL" id="JANHOG010000555">
    <property type="protein sequence ID" value="KAJ3553302.1"/>
    <property type="molecule type" value="Genomic_DNA"/>
</dbReference>
<dbReference type="Proteomes" id="UP001148662">
    <property type="component" value="Unassembled WGS sequence"/>
</dbReference>
<comment type="caution">
    <text evidence="1">The sequence shown here is derived from an EMBL/GenBank/DDBJ whole genome shotgun (WGS) entry which is preliminary data.</text>
</comment>
<proteinExistence type="predicted"/>
<organism evidence="1 2">
    <name type="scientific">Phlebia brevispora</name>
    <dbReference type="NCBI Taxonomy" id="194682"/>
    <lineage>
        <taxon>Eukaryota</taxon>
        <taxon>Fungi</taxon>
        <taxon>Dikarya</taxon>
        <taxon>Basidiomycota</taxon>
        <taxon>Agaricomycotina</taxon>
        <taxon>Agaricomycetes</taxon>
        <taxon>Polyporales</taxon>
        <taxon>Meruliaceae</taxon>
        <taxon>Phlebia</taxon>
    </lineage>
</organism>
<sequence length="137" mass="14200">MFSRVSLAGLTLFASLAQVLAQIPAGCDRTYTVALGDTCNSISAAQNVSTFQLAFVNPGINADCSNLFAGEILCLGITGQDCTNTTVIQSGDFCAEIADEAGIDLSTLLDNNPNVNPDCTNIVVGEVLCTASTIIPY</sequence>
<reference evidence="1" key="1">
    <citation type="submission" date="2022-07" db="EMBL/GenBank/DDBJ databases">
        <title>Genome Sequence of Phlebia brevispora.</title>
        <authorList>
            <person name="Buettner E."/>
        </authorList>
    </citation>
    <scope>NUCLEOTIDE SEQUENCE</scope>
    <source>
        <strain evidence="1">MPL23</strain>
    </source>
</reference>
<accession>A0ACC1T511</accession>
<evidence type="ECO:0000313" key="2">
    <source>
        <dbReference type="Proteomes" id="UP001148662"/>
    </source>
</evidence>